<proteinExistence type="predicted"/>
<evidence type="ECO:0000313" key="2">
    <source>
        <dbReference type="Proteomes" id="UP001157502"/>
    </source>
</evidence>
<dbReference type="Proteomes" id="UP001157502">
    <property type="component" value="Chromosome 9"/>
</dbReference>
<gene>
    <name evidence="1" type="ORF">DPEC_G00114040</name>
</gene>
<protein>
    <submittedName>
        <fullName evidence="1">Uncharacterized protein</fullName>
    </submittedName>
</protein>
<reference evidence="1" key="1">
    <citation type="submission" date="2021-05" db="EMBL/GenBank/DDBJ databases">
        <authorList>
            <person name="Pan Q."/>
            <person name="Jouanno E."/>
            <person name="Zahm M."/>
            <person name="Klopp C."/>
            <person name="Cabau C."/>
            <person name="Louis A."/>
            <person name="Berthelot C."/>
            <person name="Parey E."/>
            <person name="Roest Crollius H."/>
            <person name="Montfort J."/>
            <person name="Robinson-Rechavi M."/>
            <person name="Bouchez O."/>
            <person name="Lampietro C."/>
            <person name="Lopez Roques C."/>
            <person name="Donnadieu C."/>
            <person name="Postlethwait J."/>
            <person name="Bobe J."/>
            <person name="Dillon D."/>
            <person name="Chandos A."/>
            <person name="von Hippel F."/>
            <person name="Guiguen Y."/>
        </authorList>
    </citation>
    <scope>NUCLEOTIDE SEQUENCE</scope>
    <source>
        <strain evidence="1">YG-Jan2019</strain>
    </source>
</reference>
<accession>A0ACC2GU14</accession>
<keyword evidence="2" id="KW-1185">Reference proteome</keyword>
<evidence type="ECO:0000313" key="1">
    <source>
        <dbReference type="EMBL" id="KAJ8007098.1"/>
    </source>
</evidence>
<dbReference type="EMBL" id="CM055736">
    <property type="protein sequence ID" value="KAJ8007098.1"/>
    <property type="molecule type" value="Genomic_DNA"/>
</dbReference>
<comment type="caution">
    <text evidence="1">The sequence shown here is derived from an EMBL/GenBank/DDBJ whole genome shotgun (WGS) entry which is preliminary data.</text>
</comment>
<sequence>MCKQEEAPSQLSAVVDNQIDPWVMMAPHDAETTTQFGYMLSRLSQGLNTVLQELSGEEPPDGDPQDMLVPQLPPGESPGASEEYVLGAEEDTLDRLAHLEQLTVELKEVVRGKDSQLATLETQLKSEKETSEARFTKLKLQAKAKMASLTKQIADLKGQEGAAISPDSSFTSSASAMEEEIQELKRKLSEAESSSTNLEERLQMSEQALCEKELAHTEQVRLLQAVVWEKDVRFQEQIQNHEEELLKVTGQIQNDSELQQALRVAQRRCEEQEEAMRSRSQVLEMLQEELNNADQQKQILTAQFRQMEQQLADANTQREVERQQWTELSSQAEAELVALRANLEASERDRAAQIAHLEATERNRLAQIASLEASERDRLAQIASVEASEGDREAQIASLEATEQDRAAQIASLEASERDRLAQIASLEASERDRLAQIASLEASERDREAQIASLEATERDRLAQIASLEATERDRLAQIASLEASERDREAQIASLEASERDKLAQIASLEASERDRAAQIASLEASERDRAAQIEEPTAELELATSEREKVTSQDNEGPKLEELPLMREEHGESQAVGEVLVVLLTSLRSLLDEGAEEESVMPTNVPLCLATLQARLERLKVKQTESEERCVQVNQAMGTLKEQLDWSTTEGYKAVARIQELEQQIVMAAGESLVGHATHLPVEEMSDAEKERILSLEQLLREKDNELAFLRERFALAEEQIANDSSNIGTDPNLDRSDETPMATSDCALVLPDLMDDTREEDTTLVAEDSSILSISADNESSPELVQPQSDSPEESKGASSDEMVTSSDSEVAHSSWTLLEALNQDEGQQWPSVVQDFSQIQLQSWENSSETVTSTVESSSVVIHETVQVHLSQQGATHFDPGHATGHVFLPPQADDLETRYSELMAELLKLREVASESQEKSKALEEEIQLLTAAKCEAESQAQAYVEELQSARSEIYTVAQHSGSEVERQSREMCLLEQQLASLETERSSKEQQIQALQADLDKAKHYLCEQEGQARMLSAQLDDREMNSSELEQKLQDMEACLLEFTKGRDIAKDLLSEKDTEISKLQQVIVLKEHEMMELGEGISAKLLQAGEERFLLSSEVQKLKQQIVELEKPEEKENIVGDRSLEEADELTSLRKDKADLTNQVATIKKKLQAAFLQRKELMKEVAGYEKGADHVKKEDRDMAVEAPVGVTDLDKSEDPPEDFRHILRSKEEAINVLEQKISQQDQLLAETLAINRRLTEVAEQTAEADTSNELSRLQSHVSSLESDCETLQKKLQEAQECRKDTIRKAKDKDRHHREQLKQQKEEYNGLLERLNEQAGERDGLVNRLRELEELQAQKQDRAEKKEHAELETKAGEKQEKPAAGDWVQEDWVDFAAPETESQPQQQYDEPLPSAEEPSQQMSAELEATLQALTGELQAVKASSTELERQLQESQATLSFKESQLFEQDKELQILREKESQIDHVYEELEALKEKCLQAQIYAETVKAEMEASANGVATDSAESSIAVLQAEVEEFKQFLTNKNNEIMELSQQLGEQSSLLQSMQDTVSEKDHLIASLQEELKAEQEKSQRLEAEEPQRQEEEKDSEAKILQLRQKLKAALISRKEALKESKSQNEDLASAKKFVTEMRQKMELKEFELEKLRTEREKLIEEVDRTLVENQGLGASCESLKLAMEGMQTEKEFYKKESEVAKEEADRTCRGLEDKMQGMRDEYETLLKSYENVSDEAERVRRVLEAARQERKELAAKVRVHQAACQEAERQKEEAQKEVDIVKDKMRKFAKTKQQKIMDLEEENERLREMKEKGIGTEDEALKRERDRLKEQLEAIKGDLKSTTAQRDSLEQQALELREKLAQEVENRDRLAFDTTPSSHAVVEEAIVAQHSSANMIEITQEPAEGCSLNVEPHTQVMESEVVPHELSGEESAGTESTEVLKEKLREMEAALQSEREMSREREAKLTTELASLEKLLQESKEGELFLREETMKTEMSESEQVKISEKLRKMEDAVKLEREKWQEHEAELNAVIASLEHRFQESTEKEQSLIVENSKREAQLKNHHSRLEAEKDDLEERLMNQLAQLNGSIAGYQQDASDSRERLTELQREVERLHREQAELEAQVKSEKDQAARLEEDKRQAQRERAEAEAESGKHRELEQQLKSAQRVKEGSQSRAKQLEELLREKQLEVRQMQKDCIQYQERISEMAREGKALQLGSNELHKELIQASLERDKVTEALKNTEAELSSFRAQLVESQRDASQAQAEKRVLEQSAQQREAVLKLEAEQTLDSVRCRLGAELKQIELRLEESYREREREEDATQEAREMADAAKNQNQQMQARLDESLARLAAFSRCMSSLQDDRDRVLDETRQWESRFNSTLQGKEAEVREAESRARDLAEQLQKETAQREELQLTVDRLQEADEQWQLKWEQLQKRFSETQAALEQERGELQKALAQAENLLAEARAQLASLQSEAEGLRHKAQVLEEAVEKLQGETNEARSELREREAKEKRLGLSVEQLETDLRSSKTLTESLQTELSEKERREVELLGEKEQAVTQAAEEARKEADARSRKAEKELEEKREEVRGLEDRLRKAEEESKHNKARLDAFTKAMGSLQDDRENVLSMYKQLEEKHLQVMMDKDGLIQEAAGENNSLKEELRSLLIQRDDLHAEKAQLSAQLHGYRDHLTQVLTMKDSQHKQLIAGHMERIANLEKERETLATKVKGPEALGLAVEREILSQAGDTGSGQVNDAPGAEVEKLREQLQATRAQVETLENSLAQERQEHKARTKELKELRWEGGVTRTESETAAERVAELARDLMTVEQKLLEEREEVGQLRAQNQAFGQAMASLQDSRDQALSQSKELSLRLEEMSKAEGQQGATTGTGGFSSEVWGLKNALSALQNDRERLLEQMQRQQSELTRLGGGDLSRLNQELLEERRRAEEMQHRINELDNLRQNENQELEMLRLEQIDWQNQAELLKQQTLATLSARDQEVRRLGAMLQEASASRPKLLEEHYQRKASLGNDLSAEVQVFHSKSESGPLDELQLREQEITELRKEFRGTCQRLDESESRCIALQRQLRELQEDKSKGTGELDSAPGAPQQHNGPSESEDLMADFKELQQRLDEEQQYRMVVEEQLMASQERLKRINQGDWQSAQKGHFTASDTAVLIEPPGGSVTQIRSSSSPGLMRMLRVAFCSRQRTPLLVSLYLLTVHTYISNWQIFCQCYKMWKSAVGHDVSVKVASEGDDWETDPDFENDVSELEQRWGAKTIEGSGRKEHISVADLRQMVSQEHEVLKKKERAEGPKASYGYGGKFGVENDRMDKGAVGHGYVAQVEQHSSQTDAKRGFGGKFGVQKDRVDKSALGYEYKGEVEQHTSQKDYSKGFGGKFGVEKEKVDKAALGYDYKGETEKHQSQKDYSKGFGGKFGVEKEKVDKAALGYDYKGETEKHQSQKDYSKGFGGKFGVENEKVDKAALGYDYKGETEKHESQKDYAKGFGGRYGVQTDRMDKSAAAFTDMESPTSAYEKTLPLEASSEGAGNIKARFENIARSSDEENRKRADEERARRQAKEKREQEEARRREQEQNSREDEEEQQRPPPVPDTPRNSQPPQVPPARSLPQQLPPSRPLPQQLPPSRPLPQQLPPSRPLPQQLPPSRPLPQQEPPARPLPQIPDEIPVPEVKVEEQDYEEPPCLPPRYSEELEEPTYEESQFNPELEDEGEYEDILTLPQVPQPAQPADDNDYEDLTSGQTAVAIYDYQGEADDEISFYPDDVITNIEMIDEGWWKGQCHGRFGLFPATFVKLNQ</sequence>
<organism evidence="1 2">
    <name type="scientific">Dallia pectoralis</name>
    <name type="common">Alaska blackfish</name>
    <dbReference type="NCBI Taxonomy" id="75939"/>
    <lineage>
        <taxon>Eukaryota</taxon>
        <taxon>Metazoa</taxon>
        <taxon>Chordata</taxon>
        <taxon>Craniata</taxon>
        <taxon>Vertebrata</taxon>
        <taxon>Euteleostomi</taxon>
        <taxon>Actinopterygii</taxon>
        <taxon>Neopterygii</taxon>
        <taxon>Teleostei</taxon>
        <taxon>Protacanthopterygii</taxon>
        <taxon>Esociformes</taxon>
        <taxon>Umbridae</taxon>
        <taxon>Dallia</taxon>
    </lineage>
</organism>
<name>A0ACC2GU14_DALPE</name>